<dbReference type="AlphaFoldDB" id="A0AA39Z1G2"/>
<evidence type="ECO:0000313" key="1">
    <source>
        <dbReference type="EMBL" id="KAK0662356.1"/>
    </source>
</evidence>
<dbReference type="EMBL" id="JAUJDW010000006">
    <property type="protein sequence ID" value="KAK0662356.1"/>
    <property type="molecule type" value="Genomic_DNA"/>
</dbReference>
<dbReference type="Gene3D" id="3.40.50.300">
    <property type="entry name" value="P-loop containing nucleotide triphosphate hydrolases"/>
    <property type="match status" value="1"/>
</dbReference>
<keyword evidence="1" id="KW-0347">Helicase</keyword>
<organism evidence="1 2">
    <name type="scientific">Lasiodiplodia hormozganensis</name>
    <dbReference type="NCBI Taxonomy" id="869390"/>
    <lineage>
        <taxon>Eukaryota</taxon>
        <taxon>Fungi</taxon>
        <taxon>Dikarya</taxon>
        <taxon>Ascomycota</taxon>
        <taxon>Pezizomycotina</taxon>
        <taxon>Dothideomycetes</taxon>
        <taxon>Dothideomycetes incertae sedis</taxon>
        <taxon>Botryosphaeriales</taxon>
        <taxon>Botryosphaeriaceae</taxon>
        <taxon>Lasiodiplodia</taxon>
    </lineage>
</organism>
<evidence type="ECO:0000313" key="2">
    <source>
        <dbReference type="Proteomes" id="UP001175001"/>
    </source>
</evidence>
<accession>A0AA39Z1G2</accession>
<name>A0AA39Z1G2_9PEZI</name>
<protein>
    <submittedName>
        <fullName evidence="1">ATP-dependent RNA helicase DBP5</fullName>
    </submittedName>
</protein>
<dbReference type="InterPro" id="IPR027417">
    <property type="entry name" value="P-loop_NTPase"/>
</dbReference>
<keyword evidence="1" id="KW-0547">Nucleotide-binding</keyword>
<dbReference type="Proteomes" id="UP001175001">
    <property type="component" value="Unassembled WGS sequence"/>
</dbReference>
<dbReference type="GO" id="GO:0004386">
    <property type="term" value="F:helicase activity"/>
    <property type="evidence" value="ECO:0007669"/>
    <property type="project" value="UniProtKB-KW"/>
</dbReference>
<keyword evidence="1" id="KW-0067">ATP-binding</keyword>
<sequence length="177" mass="20613">METLYQRLAPLKESGDAKVLILCCEAQAADTLWYWVEEWGFVTRTHLTDRAERDRILDGWNSGKIRAVITTEGLADGMAMEGITDLVTWQLPMNKDIRVSEWKYWRRLERDHMEAPRTLVFIRSHDHDLFPFVARIAALGEPSVSGNLERLQKKKDFLAAMWKLCLPNQRPPDEEEK</sequence>
<proteinExistence type="predicted"/>
<keyword evidence="1" id="KW-0378">Hydrolase</keyword>
<comment type="caution">
    <text evidence="1">The sequence shown here is derived from an EMBL/GenBank/DDBJ whole genome shotgun (WGS) entry which is preliminary data.</text>
</comment>
<reference evidence="1" key="1">
    <citation type="submission" date="2023-06" db="EMBL/GenBank/DDBJ databases">
        <title>Multi-omics analyses reveal the molecular pathogenesis toolkit of Lasiodiplodia hormozganensis, a cross-kingdom pathogen.</title>
        <authorList>
            <person name="Felix C."/>
            <person name="Meneses R."/>
            <person name="Goncalves M.F.M."/>
            <person name="Tilleman L."/>
            <person name="Duarte A.S."/>
            <person name="Jorrin-Novo J.V."/>
            <person name="Van De Peer Y."/>
            <person name="Deforce D."/>
            <person name="Van Nieuwerburgh F."/>
            <person name="Esteves A.C."/>
            <person name="Alves A."/>
        </authorList>
    </citation>
    <scope>NUCLEOTIDE SEQUENCE</scope>
    <source>
        <strain evidence="1">CBS 339.90</strain>
    </source>
</reference>
<dbReference type="SUPFAM" id="SSF52540">
    <property type="entry name" value="P-loop containing nucleoside triphosphate hydrolases"/>
    <property type="match status" value="1"/>
</dbReference>
<gene>
    <name evidence="1" type="primary">DBP5_1</name>
    <name evidence="1" type="ORF">DIS24_g2132</name>
</gene>
<keyword evidence="2" id="KW-1185">Reference proteome</keyword>